<evidence type="ECO:0000256" key="1">
    <source>
        <dbReference type="SAM" id="Phobius"/>
    </source>
</evidence>
<dbReference type="EMBL" id="BAABJX010000038">
    <property type="protein sequence ID" value="GAA4839638.1"/>
    <property type="molecule type" value="Genomic_DNA"/>
</dbReference>
<keyword evidence="1" id="KW-0472">Membrane</keyword>
<gene>
    <name evidence="2" type="ORF">GCM10023331_26040</name>
</gene>
<evidence type="ECO:0000313" key="2">
    <source>
        <dbReference type="EMBL" id="GAA4839638.1"/>
    </source>
</evidence>
<dbReference type="RefSeq" id="WP_345372475.1">
    <property type="nucleotide sequence ID" value="NZ_BAABJX010000038.1"/>
</dbReference>
<comment type="caution">
    <text evidence="2">The sequence shown here is derived from an EMBL/GenBank/DDBJ whole genome shotgun (WGS) entry which is preliminary data.</text>
</comment>
<keyword evidence="1" id="KW-1133">Transmembrane helix</keyword>
<sequence length="77" mass="8733">MMSFIDKIGVATISMAVPLSMISTLSNLELTMNDVDAITLIMTSSLSTTWLLLRIYREQKEIKKLKKEEEHDKTKAS</sequence>
<accession>A0ABP9DGY7</accession>
<proteinExistence type="predicted"/>
<reference evidence="3" key="1">
    <citation type="journal article" date="2019" name="Int. J. Syst. Evol. Microbiol.">
        <title>The Global Catalogue of Microorganisms (GCM) 10K type strain sequencing project: providing services to taxonomists for standard genome sequencing and annotation.</title>
        <authorList>
            <consortium name="The Broad Institute Genomics Platform"/>
            <consortium name="The Broad Institute Genome Sequencing Center for Infectious Disease"/>
            <person name="Wu L."/>
            <person name="Ma J."/>
        </authorList>
    </citation>
    <scope>NUCLEOTIDE SEQUENCE [LARGE SCALE GENOMIC DNA]</scope>
    <source>
        <strain evidence="3">JCM 18326</strain>
    </source>
</reference>
<keyword evidence="1" id="KW-0812">Transmembrane</keyword>
<name>A0ABP9DGY7_9BACT</name>
<protein>
    <recommendedName>
        <fullName evidence="4">Holin</fullName>
    </recommendedName>
</protein>
<feature type="transmembrane region" description="Helical" evidence="1">
    <location>
        <begin position="37"/>
        <end position="56"/>
    </location>
</feature>
<organism evidence="2 3">
    <name type="scientific">Algivirga pacifica</name>
    <dbReference type="NCBI Taxonomy" id="1162670"/>
    <lineage>
        <taxon>Bacteria</taxon>
        <taxon>Pseudomonadati</taxon>
        <taxon>Bacteroidota</taxon>
        <taxon>Cytophagia</taxon>
        <taxon>Cytophagales</taxon>
        <taxon>Flammeovirgaceae</taxon>
        <taxon>Algivirga</taxon>
    </lineage>
</organism>
<evidence type="ECO:0008006" key="4">
    <source>
        <dbReference type="Google" id="ProtNLM"/>
    </source>
</evidence>
<evidence type="ECO:0000313" key="3">
    <source>
        <dbReference type="Proteomes" id="UP001500298"/>
    </source>
</evidence>
<keyword evidence="3" id="KW-1185">Reference proteome</keyword>
<dbReference type="Proteomes" id="UP001500298">
    <property type="component" value="Unassembled WGS sequence"/>
</dbReference>